<keyword evidence="2" id="KW-1185">Reference proteome</keyword>
<gene>
    <name evidence="1" type="ORF">OS889_10745</name>
</gene>
<sequence length="125" mass="13915">MPISDDEWESGRAWTDLERAVAEFLGAVGPRAYSVPELHELLVDGGTVAPPESDEAGLDVVRDDEHDETASADSERVDVARMDVTEREVREAVTGLRDAEYLDSKEIRTGDGFVTYYRRCDCGMF</sequence>
<accession>A0ABD5MC29</accession>
<dbReference type="EMBL" id="JBGNYA010000001">
    <property type="protein sequence ID" value="MFA1611477.1"/>
    <property type="molecule type" value="Genomic_DNA"/>
</dbReference>
<dbReference type="AlphaFoldDB" id="A0ABD5MC29"/>
<comment type="caution">
    <text evidence="1">The sequence shown here is derived from an EMBL/GenBank/DDBJ whole genome shotgun (WGS) entry which is preliminary data.</text>
</comment>
<protein>
    <recommendedName>
        <fullName evidence="3">Transcriptional regulator</fullName>
    </recommendedName>
</protein>
<evidence type="ECO:0008006" key="3">
    <source>
        <dbReference type="Google" id="ProtNLM"/>
    </source>
</evidence>
<name>A0ABD5MC29_9EURY</name>
<dbReference type="Proteomes" id="UP001570511">
    <property type="component" value="Unassembled WGS sequence"/>
</dbReference>
<reference evidence="1 2" key="1">
    <citation type="submission" date="2024-08" db="EMBL/GenBank/DDBJ databases">
        <title>Halobellus sp. MBLA0158 whole genome sequence.</title>
        <authorList>
            <person name="Hwang C.Y."/>
            <person name="Cho E.-S."/>
            <person name="Seo M.-J."/>
        </authorList>
    </citation>
    <scope>NUCLEOTIDE SEQUENCE [LARGE SCALE GENOMIC DNA]</scope>
    <source>
        <strain evidence="1 2">MBLA0158</strain>
    </source>
</reference>
<dbReference type="RefSeq" id="WP_372389770.1">
    <property type="nucleotide sequence ID" value="NZ_JBGNYA010000001.1"/>
</dbReference>
<proteinExistence type="predicted"/>
<evidence type="ECO:0000313" key="1">
    <source>
        <dbReference type="EMBL" id="MFA1611477.1"/>
    </source>
</evidence>
<organism evidence="1 2">
    <name type="scientific">Halobellus rubicundus</name>
    <dbReference type="NCBI Taxonomy" id="2996466"/>
    <lineage>
        <taxon>Archaea</taxon>
        <taxon>Methanobacteriati</taxon>
        <taxon>Methanobacteriota</taxon>
        <taxon>Stenosarchaea group</taxon>
        <taxon>Halobacteria</taxon>
        <taxon>Halobacteriales</taxon>
        <taxon>Haloferacaceae</taxon>
        <taxon>Halobellus</taxon>
    </lineage>
</organism>
<evidence type="ECO:0000313" key="2">
    <source>
        <dbReference type="Proteomes" id="UP001570511"/>
    </source>
</evidence>